<protein>
    <recommendedName>
        <fullName evidence="4">Sphingomyelin phosphodiesterase C-terminal domain-containing protein</fullName>
    </recommendedName>
</protein>
<evidence type="ECO:0000313" key="5">
    <source>
        <dbReference type="EMBL" id="CAL8136061.1"/>
    </source>
</evidence>
<keyword evidence="3" id="KW-1133">Transmembrane helix</keyword>
<evidence type="ECO:0000313" key="6">
    <source>
        <dbReference type="Proteomes" id="UP001642540"/>
    </source>
</evidence>
<keyword evidence="1" id="KW-0378">Hydrolase</keyword>
<dbReference type="SUPFAM" id="SSF56300">
    <property type="entry name" value="Metallo-dependent phosphatases"/>
    <property type="match status" value="1"/>
</dbReference>
<name>A0ABP1RUS5_9HEXA</name>
<keyword evidence="2" id="KW-0325">Glycoprotein</keyword>
<evidence type="ECO:0000256" key="1">
    <source>
        <dbReference type="ARBA" id="ARBA00022801"/>
    </source>
</evidence>
<feature type="domain" description="Sphingomyelin phosphodiesterase C-terminal" evidence="4">
    <location>
        <begin position="175"/>
        <end position="315"/>
    </location>
</feature>
<keyword evidence="3" id="KW-0472">Membrane</keyword>
<evidence type="ECO:0000256" key="2">
    <source>
        <dbReference type="ARBA" id="ARBA00023180"/>
    </source>
</evidence>
<gene>
    <name evidence="5" type="ORF">ODALV1_LOCUS26268</name>
</gene>
<evidence type="ECO:0000259" key="4">
    <source>
        <dbReference type="Pfam" id="PF19272"/>
    </source>
</evidence>
<dbReference type="PANTHER" id="PTHR10340:SF57">
    <property type="entry name" value="METALLOPHOS DOMAIN-CONTAINING PROTEIN"/>
    <property type="match status" value="1"/>
</dbReference>
<proteinExistence type="predicted"/>
<dbReference type="Pfam" id="PF19272">
    <property type="entry name" value="ASMase_C"/>
    <property type="match status" value="1"/>
</dbReference>
<comment type="caution">
    <text evidence="5">The sequence shown here is derived from an EMBL/GenBank/DDBJ whole genome shotgun (WGS) entry which is preliminary data.</text>
</comment>
<accession>A0ABP1RUS5</accession>
<dbReference type="Proteomes" id="UP001642540">
    <property type="component" value="Unassembled WGS sequence"/>
</dbReference>
<keyword evidence="6" id="KW-1185">Reference proteome</keyword>
<dbReference type="InterPro" id="IPR045473">
    <property type="entry name" value="ASM_C"/>
</dbReference>
<feature type="transmembrane region" description="Helical" evidence="3">
    <location>
        <begin position="30"/>
        <end position="48"/>
    </location>
</feature>
<sequence>MANTHILPVNLTEESFYVWLLSSFKFYTPYYLNLHICILSCLGGYYAIEQKNRKLRLLILNTSLYTKKIWITGASEEDPAGQFEWLKNMLEKAKKMKETVFIIGHIPPGKMERYMSSRFGYHAYADQFNKRYLKLVRDYHDVIAGQFFGHFHSDSFRIFYEKLDKTKGKFLERDPISYLFIAPAVSPRKSMFADEIGPNNPGLRLYQFNTTSGQIYDYSQYYLNLTEANVRDRAEWKILYNLTNYYQLNNVSAASLSDLAFSFLKETGTDMFFKYYHANSVGYEDPRNCKDLCRRTHFCVITNVDYQDYERCIQTVFGPSPSSATSAPMPSSQVLMLQSIIPSCLLLLQNVRWSSSTSLSSTSKWLSPPPRNL</sequence>
<dbReference type="PANTHER" id="PTHR10340">
    <property type="entry name" value="SPHINGOMYELIN PHOSPHODIESTERASE"/>
    <property type="match status" value="1"/>
</dbReference>
<dbReference type="Gene3D" id="3.60.21.10">
    <property type="match status" value="1"/>
</dbReference>
<keyword evidence="3" id="KW-0812">Transmembrane</keyword>
<evidence type="ECO:0000256" key="3">
    <source>
        <dbReference type="SAM" id="Phobius"/>
    </source>
</evidence>
<organism evidence="5 6">
    <name type="scientific">Orchesella dallaii</name>
    <dbReference type="NCBI Taxonomy" id="48710"/>
    <lineage>
        <taxon>Eukaryota</taxon>
        <taxon>Metazoa</taxon>
        <taxon>Ecdysozoa</taxon>
        <taxon>Arthropoda</taxon>
        <taxon>Hexapoda</taxon>
        <taxon>Collembola</taxon>
        <taxon>Entomobryomorpha</taxon>
        <taxon>Entomobryoidea</taxon>
        <taxon>Orchesellidae</taxon>
        <taxon>Orchesellinae</taxon>
        <taxon>Orchesella</taxon>
    </lineage>
</organism>
<dbReference type="EMBL" id="CAXLJM020000110">
    <property type="protein sequence ID" value="CAL8136061.1"/>
    <property type="molecule type" value="Genomic_DNA"/>
</dbReference>
<reference evidence="5 6" key="1">
    <citation type="submission" date="2024-08" db="EMBL/GenBank/DDBJ databases">
        <authorList>
            <person name="Cucini C."/>
            <person name="Frati F."/>
        </authorList>
    </citation>
    <scope>NUCLEOTIDE SEQUENCE [LARGE SCALE GENOMIC DNA]</scope>
</reference>
<dbReference type="InterPro" id="IPR029052">
    <property type="entry name" value="Metallo-depent_PP-like"/>
</dbReference>